<dbReference type="GO" id="GO:0005886">
    <property type="term" value="C:plasma membrane"/>
    <property type="evidence" value="ECO:0007669"/>
    <property type="project" value="UniProtKB-SubCell"/>
</dbReference>
<keyword evidence="12" id="KW-1185">Reference proteome</keyword>
<evidence type="ECO:0000256" key="8">
    <source>
        <dbReference type="ARBA" id="ARBA00038120"/>
    </source>
</evidence>
<dbReference type="SUPFAM" id="SSF53448">
    <property type="entry name" value="Nucleotide-diphospho-sugar transferases"/>
    <property type="match status" value="1"/>
</dbReference>
<dbReference type="EMBL" id="CP000576">
    <property type="protein sequence ID" value="ABO17212.1"/>
    <property type="molecule type" value="Genomic_DNA"/>
</dbReference>
<dbReference type="InterPro" id="IPR001173">
    <property type="entry name" value="Glyco_trans_2-like"/>
</dbReference>
<dbReference type="NCBIfam" id="TIGR04283">
    <property type="entry name" value="glyco_like_mftF"/>
    <property type="match status" value="1"/>
</dbReference>
<keyword evidence="2" id="KW-1003">Cell membrane</keyword>
<evidence type="ECO:0000256" key="3">
    <source>
        <dbReference type="ARBA" id="ARBA00022676"/>
    </source>
</evidence>
<comment type="pathway">
    <text evidence="7">Carotenoid biosynthesis; staphyloxanthin biosynthesis; staphyloxanthin from farnesyl diphosphate: step 4/5.</text>
</comment>
<comment type="subcellular location">
    <subcellularLocation>
        <location evidence="1">Cell membrane</location>
    </subcellularLocation>
</comment>
<protein>
    <recommendedName>
        <fullName evidence="9">4,4'-diaponeurosporenoate glycosyltransferase</fullName>
    </recommendedName>
</protein>
<dbReference type="CAZy" id="GT2">
    <property type="family name" value="Glycosyltransferase Family 2"/>
</dbReference>
<dbReference type="STRING" id="167546.P9301_05891"/>
<keyword evidence="3" id="KW-0328">Glycosyltransferase</keyword>
<keyword evidence="5" id="KW-0472">Membrane</keyword>
<gene>
    <name evidence="11" type="ordered locus">P9301_05891</name>
</gene>
<keyword evidence="4 11" id="KW-0808">Transferase</keyword>
<accession>A3PBT7</accession>
<reference evidence="11 12" key="1">
    <citation type="journal article" date="2007" name="PLoS Genet.">
        <title>Patterns and implications of gene gain and loss in the evolution of Prochlorococcus.</title>
        <authorList>
            <person name="Kettler G.C."/>
            <person name="Martiny A.C."/>
            <person name="Huang K."/>
            <person name="Zucker J."/>
            <person name="Coleman M.L."/>
            <person name="Rodrigue S."/>
            <person name="Chen F."/>
            <person name="Lapidus A."/>
            <person name="Ferriera S."/>
            <person name="Johnson J."/>
            <person name="Steglich C."/>
            <person name="Church G.M."/>
            <person name="Richardson P."/>
            <person name="Chisholm S.W."/>
        </authorList>
    </citation>
    <scope>NUCLEOTIDE SEQUENCE [LARGE SCALE GENOMIC DNA]</scope>
    <source>
        <strain evidence="11 12">MIT 9301</strain>
    </source>
</reference>
<evidence type="ECO:0000256" key="7">
    <source>
        <dbReference type="ARBA" id="ARBA00037904"/>
    </source>
</evidence>
<dbReference type="AlphaFoldDB" id="A3PBT7"/>
<comment type="function">
    <text evidence="6">Catalyzes the glycosylation of 4,4'-diaponeurosporenoate, i.e. the esterification of glucose at the C1'' position with the carboxyl group of 4,4'-diaponeurosporenic acid, to form glycosyl-4,4'-diaponeurosporenoate. This is a step in the biosynthesis of staphyloxanthin, an orange pigment present in most staphylococci strains.</text>
</comment>
<dbReference type="CDD" id="cd02522">
    <property type="entry name" value="GT_2_like_a"/>
    <property type="match status" value="1"/>
</dbReference>
<evidence type="ECO:0000256" key="2">
    <source>
        <dbReference type="ARBA" id="ARBA00022475"/>
    </source>
</evidence>
<dbReference type="PANTHER" id="PTHR43646">
    <property type="entry name" value="GLYCOSYLTRANSFERASE"/>
    <property type="match status" value="1"/>
</dbReference>
<feature type="domain" description="Glycosyltransferase 2-like" evidence="10">
    <location>
        <begin position="5"/>
        <end position="122"/>
    </location>
</feature>
<dbReference type="GO" id="GO:0016757">
    <property type="term" value="F:glycosyltransferase activity"/>
    <property type="evidence" value="ECO:0007669"/>
    <property type="project" value="UniProtKB-KW"/>
</dbReference>
<dbReference type="RefSeq" id="WP_011862579.1">
    <property type="nucleotide sequence ID" value="NC_009091.1"/>
</dbReference>
<evidence type="ECO:0000259" key="10">
    <source>
        <dbReference type="Pfam" id="PF00535"/>
    </source>
</evidence>
<dbReference type="eggNOG" id="COG1215">
    <property type="taxonomic scope" value="Bacteria"/>
</dbReference>
<proteinExistence type="inferred from homology"/>
<dbReference type="HOGENOM" id="CLU_025996_17_3_3"/>
<dbReference type="PANTHER" id="PTHR43646:SF2">
    <property type="entry name" value="GLYCOSYLTRANSFERASE 2-LIKE DOMAIN-CONTAINING PROTEIN"/>
    <property type="match status" value="1"/>
</dbReference>
<dbReference type="Gene3D" id="3.90.550.10">
    <property type="entry name" value="Spore Coat Polysaccharide Biosynthesis Protein SpsA, Chain A"/>
    <property type="match status" value="1"/>
</dbReference>
<evidence type="ECO:0000256" key="5">
    <source>
        <dbReference type="ARBA" id="ARBA00023136"/>
    </source>
</evidence>
<dbReference type="OrthoDB" id="9810303at2"/>
<evidence type="ECO:0000313" key="11">
    <source>
        <dbReference type="EMBL" id="ABO17212.1"/>
    </source>
</evidence>
<name>A3PBT7_PROM0</name>
<evidence type="ECO:0000256" key="4">
    <source>
        <dbReference type="ARBA" id="ARBA00022679"/>
    </source>
</evidence>
<evidence type="ECO:0000256" key="9">
    <source>
        <dbReference type="ARBA" id="ARBA00040345"/>
    </source>
</evidence>
<dbReference type="InterPro" id="IPR026461">
    <property type="entry name" value="Trfase_2_rSAM/seldom_assoc"/>
</dbReference>
<dbReference type="Proteomes" id="UP000001430">
    <property type="component" value="Chromosome"/>
</dbReference>
<dbReference type="InterPro" id="IPR029044">
    <property type="entry name" value="Nucleotide-diphossugar_trans"/>
</dbReference>
<evidence type="ECO:0000256" key="6">
    <source>
        <dbReference type="ARBA" id="ARBA00037281"/>
    </source>
</evidence>
<dbReference type="Pfam" id="PF00535">
    <property type="entry name" value="Glycos_transf_2"/>
    <property type="match status" value="1"/>
</dbReference>
<evidence type="ECO:0000256" key="1">
    <source>
        <dbReference type="ARBA" id="ARBA00004236"/>
    </source>
</evidence>
<dbReference type="KEGG" id="pmg:P9301_05891"/>
<organism evidence="11 12">
    <name type="scientific">Prochlorococcus marinus (strain MIT 9301)</name>
    <dbReference type="NCBI Taxonomy" id="167546"/>
    <lineage>
        <taxon>Bacteria</taxon>
        <taxon>Bacillati</taxon>
        <taxon>Cyanobacteriota</taxon>
        <taxon>Cyanophyceae</taxon>
        <taxon>Synechococcales</taxon>
        <taxon>Prochlorococcaceae</taxon>
        <taxon>Prochlorococcus</taxon>
    </lineage>
</organism>
<sequence length="228" mass="27201">MFKISIIIPTINEANNLPLLLSDLLTTYKEGEIIIVDCGSEDRTIDVANIYGAKVYRSNEKNRGLQLDIGAKNAKGEWLIFLHADTRLTHDWFRKINSVLKGDKNYIYYFKFKINHKKMIFRVLEILVNLRSKFFKQPYGDQGLIIHKTNYFKNNGFRKIPLMEDVDFLRRLKNKKDLKQLNLPIFISSRKWERTNIFLQALRNWNLRRRWLKGESIKSIYSDYYKNN</sequence>
<comment type="similarity">
    <text evidence="8">Belongs to the glycosyltransferase 2 family. CrtQ subfamily.</text>
</comment>
<evidence type="ECO:0000313" key="12">
    <source>
        <dbReference type="Proteomes" id="UP000001430"/>
    </source>
</evidence>